<evidence type="ECO:0000313" key="3">
    <source>
        <dbReference type="Proteomes" id="UP000294662"/>
    </source>
</evidence>
<dbReference type="AlphaFoldDB" id="A0A4R5ENF6"/>
<keyword evidence="1" id="KW-0472">Membrane</keyword>
<reference evidence="2 3" key="1">
    <citation type="submission" date="2019-03" db="EMBL/GenBank/DDBJ databases">
        <authorList>
            <person name="Zhang S."/>
        </authorList>
    </citation>
    <scope>NUCLEOTIDE SEQUENCE [LARGE SCALE GENOMIC DNA]</scope>
    <source>
        <strain evidence="2 3">S4J41</strain>
    </source>
</reference>
<keyword evidence="3" id="KW-1185">Reference proteome</keyword>
<dbReference type="RefSeq" id="WP_132830357.1">
    <property type="nucleotide sequence ID" value="NZ_SMFP01000010.1"/>
</dbReference>
<accession>A0A4R5ENF6</accession>
<dbReference type="OrthoDB" id="7867070at2"/>
<keyword evidence="1" id="KW-0812">Transmembrane</keyword>
<feature type="transmembrane region" description="Helical" evidence="1">
    <location>
        <begin position="44"/>
        <end position="64"/>
    </location>
</feature>
<keyword evidence="1" id="KW-1133">Transmembrane helix</keyword>
<proteinExistence type="predicted"/>
<comment type="caution">
    <text evidence="2">The sequence shown here is derived from an EMBL/GenBank/DDBJ whole genome shotgun (WGS) entry which is preliminary data.</text>
</comment>
<dbReference type="Proteomes" id="UP000294662">
    <property type="component" value="Unassembled WGS sequence"/>
</dbReference>
<dbReference type="EMBL" id="SMFP01000010">
    <property type="protein sequence ID" value="TDE36245.1"/>
    <property type="molecule type" value="Genomic_DNA"/>
</dbReference>
<feature type="transmembrane region" description="Helical" evidence="1">
    <location>
        <begin position="99"/>
        <end position="117"/>
    </location>
</feature>
<protein>
    <submittedName>
        <fullName evidence="2">Uncharacterized protein</fullName>
    </submittedName>
</protein>
<sequence>MFPLMLYLSLGANVAVTVPLVWMTVRGGPAICTVLGPDSPSRRLLGGLFATLALLSLLGLYAWPTGHDETAMAVLLGLLPPQIIWSLTATLALPRRNPLVWGGLALSVLHGLTLSVVL</sequence>
<evidence type="ECO:0000256" key="1">
    <source>
        <dbReference type="SAM" id="Phobius"/>
    </source>
</evidence>
<name>A0A4R5ENF6_9RHOB</name>
<feature type="transmembrane region" description="Helical" evidence="1">
    <location>
        <begin position="70"/>
        <end position="92"/>
    </location>
</feature>
<evidence type="ECO:0000313" key="2">
    <source>
        <dbReference type="EMBL" id="TDE36245.1"/>
    </source>
</evidence>
<organism evidence="2 3">
    <name type="scientific">Antarcticimicrobium sediminis</name>
    <dbReference type="NCBI Taxonomy" id="2546227"/>
    <lineage>
        <taxon>Bacteria</taxon>
        <taxon>Pseudomonadati</taxon>
        <taxon>Pseudomonadota</taxon>
        <taxon>Alphaproteobacteria</taxon>
        <taxon>Rhodobacterales</taxon>
        <taxon>Paracoccaceae</taxon>
        <taxon>Antarcticimicrobium</taxon>
    </lineage>
</organism>
<gene>
    <name evidence="2" type="ORF">E1B25_15130</name>
</gene>